<comment type="caution">
    <text evidence="2">The sequence shown here is derived from an EMBL/GenBank/DDBJ whole genome shotgun (WGS) entry which is preliminary data.</text>
</comment>
<proteinExistence type="predicted"/>
<evidence type="ECO:0000256" key="1">
    <source>
        <dbReference type="SAM" id="MobiDB-lite"/>
    </source>
</evidence>
<evidence type="ECO:0000313" key="2">
    <source>
        <dbReference type="EMBL" id="MBB2173179.1"/>
    </source>
</evidence>
<sequence>MAPARTLFVWPIPALARDGPVIIRIDDTLDRRTGRRIIAITNNSYAAIDRLNAVRDRACIASYLCSDARLSDPPPPHTARILGRPRRTGGRQPSLAMPPAKSGRMVGRNHNRLLCRANRQSPA</sequence>
<organism evidence="2 3">
    <name type="scientific">Gluconacetobacter asukensis</name>
    <dbReference type="NCBI Taxonomy" id="1017181"/>
    <lineage>
        <taxon>Bacteria</taxon>
        <taxon>Pseudomonadati</taxon>
        <taxon>Pseudomonadota</taxon>
        <taxon>Alphaproteobacteria</taxon>
        <taxon>Acetobacterales</taxon>
        <taxon>Acetobacteraceae</taxon>
        <taxon>Gluconacetobacter</taxon>
    </lineage>
</organism>
<name>A0A7W4J237_9PROT</name>
<accession>A0A7W4J237</accession>
<gene>
    <name evidence="2" type="ORF">HLH35_13795</name>
</gene>
<reference evidence="2 3" key="1">
    <citation type="submission" date="2020-04" db="EMBL/GenBank/DDBJ databases">
        <title>Description of novel Gluconacetobacter.</title>
        <authorList>
            <person name="Sombolestani A."/>
        </authorList>
    </citation>
    <scope>NUCLEOTIDE SEQUENCE [LARGE SCALE GENOMIC DNA]</scope>
    <source>
        <strain evidence="2 3">LMG 27724</strain>
    </source>
</reference>
<dbReference type="EMBL" id="JABEQE010000012">
    <property type="protein sequence ID" value="MBB2173179.1"/>
    <property type="molecule type" value="Genomic_DNA"/>
</dbReference>
<keyword evidence="3" id="KW-1185">Reference proteome</keyword>
<dbReference type="Proteomes" id="UP000577891">
    <property type="component" value="Unassembled WGS sequence"/>
</dbReference>
<dbReference type="RefSeq" id="WP_182979687.1">
    <property type="nucleotide sequence ID" value="NZ_BAABGB010000026.1"/>
</dbReference>
<evidence type="ECO:0008006" key="4">
    <source>
        <dbReference type="Google" id="ProtNLM"/>
    </source>
</evidence>
<dbReference type="AlphaFoldDB" id="A0A7W4J237"/>
<feature type="region of interest" description="Disordered" evidence="1">
    <location>
        <begin position="74"/>
        <end position="108"/>
    </location>
</feature>
<evidence type="ECO:0000313" key="3">
    <source>
        <dbReference type="Proteomes" id="UP000577891"/>
    </source>
</evidence>
<protein>
    <recommendedName>
        <fullName evidence="4">Transposase</fullName>
    </recommendedName>
</protein>